<protein>
    <recommendedName>
        <fullName evidence="4">Small, acid-soluble spore protein H</fullName>
        <shortName evidence="4">SASP H</shortName>
    </recommendedName>
</protein>
<name>A0ABS6JLF5_9BACI</name>
<comment type="subcellular location">
    <subcellularLocation>
        <location evidence="1 4">Spore core</location>
    </subcellularLocation>
</comment>
<evidence type="ECO:0000313" key="5">
    <source>
        <dbReference type="EMBL" id="MBU9714039.1"/>
    </source>
</evidence>
<evidence type="ECO:0000256" key="4">
    <source>
        <dbReference type="HAMAP-Rule" id="MF_00667"/>
    </source>
</evidence>
<dbReference type="HAMAP" id="MF_00667">
    <property type="entry name" value="SspH"/>
    <property type="match status" value="1"/>
</dbReference>
<organism evidence="5 6">
    <name type="scientific">Evansella tamaricis</name>
    <dbReference type="NCBI Taxonomy" id="2069301"/>
    <lineage>
        <taxon>Bacteria</taxon>
        <taxon>Bacillati</taxon>
        <taxon>Bacillota</taxon>
        <taxon>Bacilli</taxon>
        <taxon>Bacillales</taxon>
        <taxon>Bacillaceae</taxon>
        <taxon>Evansella</taxon>
    </lineage>
</organism>
<evidence type="ECO:0000256" key="2">
    <source>
        <dbReference type="ARBA" id="ARBA00006573"/>
    </source>
</evidence>
<keyword evidence="3 4" id="KW-0749">Sporulation</keyword>
<dbReference type="Pfam" id="PF08141">
    <property type="entry name" value="SspH"/>
    <property type="match status" value="1"/>
</dbReference>
<proteinExistence type="evidence at transcript level"/>
<keyword evidence="6" id="KW-1185">Reference proteome</keyword>
<comment type="similarity">
    <text evidence="2 4">Belongs to the SspH family.</text>
</comment>
<dbReference type="Proteomes" id="UP000784880">
    <property type="component" value="Unassembled WGS sequence"/>
</dbReference>
<accession>A0ABS6JLF5</accession>
<reference evidence="5 6" key="1">
    <citation type="submission" date="2021-06" db="EMBL/GenBank/DDBJ databases">
        <title>Bacillus sp. RD4P76, an endophyte from a halophyte.</title>
        <authorList>
            <person name="Sun J.-Q."/>
        </authorList>
    </citation>
    <scope>NUCLEOTIDE SEQUENCE [LARGE SCALE GENOMIC DNA]</scope>
    <source>
        <strain evidence="5 6">CGMCC 1.15917</strain>
    </source>
</reference>
<comment type="caution">
    <text evidence="5">The sequence shown here is derived from an EMBL/GenBank/DDBJ whole genome shotgun (WGS) entry which is preliminary data.</text>
</comment>
<dbReference type="InterPro" id="IPR012610">
    <property type="entry name" value="SASP_SspH"/>
</dbReference>
<sequence>MNKERVVEILDSPDMIKVTYKGKPVFIQQVDQDVEKARVFPMDEPENQFDVEVISLQEH</sequence>
<gene>
    <name evidence="4" type="primary">sspH</name>
    <name evidence="5" type="ORF">KS419_20090</name>
</gene>
<evidence type="ECO:0000256" key="1">
    <source>
        <dbReference type="ARBA" id="ARBA00004288"/>
    </source>
</evidence>
<dbReference type="NCBIfam" id="TIGR02861">
    <property type="entry name" value="SASP_H"/>
    <property type="match status" value="1"/>
</dbReference>
<dbReference type="RefSeq" id="WP_217068332.1">
    <property type="nucleotide sequence ID" value="NZ_JAHQCS010000161.1"/>
</dbReference>
<comment type="induction">
    <text evidence="4">Expressed only in the forespore compartment of sporulating cells.</text>
</comment>
<evidence type="ECO:0000256" key="3">
    <source>
        <dbReference type="ARBA" id="ARBA00022969"/>
    </source>
</evidence>
<evidence type="ECO:0000313" key="6">
    <source>
        <dbReference type="Proteomes" id="UP000784880"/>
    </source>
</evidence>
<dbReference type="EMBL" id="JAHQCS010000161">
    <property type="protein sequence ID" value="MBU9714039.1"/>
    <property type="molecule type" value="Genomic_DNA"/>
</dbReference>